<comment type="caution">
    <text evidence="5">The sequence shown here is derived from an EMBL/GenBank/DDBJ whole genome shotgun (WGS) entry which is preliminary data.</text>
</comment>
<evidence type="ECO:0000313" key="5">
    <source>
        <dbReference type="EMBL" id="KPH50571.1"/>
    </source>
</evidence>
<dbReference type="Pfam" id="PF00005">
    <property type="entry name" value="ABC_tran"/>
    <property type="match status" value="1"/>
</dbReference>
<accession>A0AAW3J774</accession>
<keyword evidence="1" id="KW-0813">Transport</keyword>
<dbReference type="AlphaFoldDB" id="A0AAW3J774"/>
<dbReference type="Proteomes" id="UP000037800">
    <property type="component" value="Unassembled WGS sequence"/>
</dbReference>
<dbReference type="PROSITE" id="PS00211">
    <property type="entry name" value="ABC_TRANSPORTER_1"/>
    <property type="match status" value="1"/>
</dbReference>
<evidence type="ECO:0000256" key="2">
    <source>
        <dbReference type="ARBA" id="ARBA00022741"/>
    </source>
</evidence>
<proteinExistence type="predicted"/>
<gene>
    <name evidence="5" type="ORF">HPU229336_01350</name>
</gene>
<organism evidence="5 6">
    <name type="scientific">Helicobacter pullorum</name>
    <dbReference type="NCBI Taxonomy" id="35818"/>
    <lineage>
        <taxon>Bacteria</taxon>
        <taxon>Pseudomonadati</taxon>
        <taxon>Campylobacterota</taxon>
        <taxon>Epsilonproteobacteria</taxon>
        <taxon>Campylobacterales</taxon>
        <taxon>Helicobacteraceae</taxon>
        <taxon>Helicobacter</taxon>
    </lineage>
</organism>
<keyword evidence="3" id="KW-0067">ATP-binding</keyword>
<dbReference type="GO" id="GO:0005524">
    <property type="term" value="F:ATP binding"/>
    <property type="evidence" value="ECO:0007669"/>
    <property type="project" value="UniProtKB-KW"/>
</dbReference>
<evidence type="ECO:0000256" key="1">
    <source>
        <dbReference type="ARBA" id="ARBA00022448"/>
    </source>
</evidence>
<dbReference type="SMART" id="SM00382">
    <property type="entry name" value="AAA"/>
    <property type="match status" value="1"/>
</dbReference>
<dbReference type="InterPro" id="IPR017871">
    <property type="entry name" value="ABC_transporter-like_CS"/>
</dbReference>
<evidence type="ECO:0000259" key="4">
    <source>
        <dbReference type="PROSITE" id="PS50893"/>
    </source>
</evidence>
<dbReference type="PROSITE" id="PS50893">
    <property type="entry name" value="ABC_TRANSPORTER_2"/>
    <property type="match status" value="1"/>
</dbReference>
<feature type="domain" description="ABC transporter" evidence="4">
    <location>
        <begin position="1"/>
        <end position="234"/>
    </location>
</feature>
<reference evidence="5 6" key="1">
    <citation type="submission" date="2014-06" db="EMBL/GenBank/DDBJ databases">
        <title>Helicobacter pullorum isolates in fresh chicken meat - phenotypic and genotypic features.</title>
        <authorList>
            <person name="Borges V."/>
            <person name="Santos A."/>
            <person name="Correia C.B."/>
            <person name="Saraiva M."/>
            <person name="Menard A."/>
            <person name="Vieira L."/>
            <person name="Sampaio D.A."/>
            <person name="Gomes J.P."/>
            <person name="Oleastro M."/>
        </authorList>
    </citation>
    <scope>NUCLEOTIDE SEQUENCE [LARGE SCALE GENOMIC DNA]</scope>
    <source>
        <strain evidence="5 6">229336/12</strain>
    </source>
</reference>
<sequence length="290" mass="32683">MIYLDFQKKLYSTQGEVLLKVQCSLKMRELITLFGKSGAGKTTILRILAGLTAPDFGIIKVQDSIWFSSKDKINIPPQKREIGFVFQDYALFPNMSIEENLLFALPKRGDKKHIEELLEIVELQNFRKVKPSMLSGGQQQRVALIRALVRNPKILLLDEPFSALDASMSQRLQEELLKIHQKFELTTFFVSHNLADVFYLSQYVLHLNNGVVDKQGTPSEVFLRDLPSGKFRQSGTIVEISVNGLVAIVRVLVGNWSIEVVVSKSEGENLKVGDLVLVSSKAWNPIIVKL</sequence>
<dbReference type="Gene3D" id="3.40.50.300">
    <property type="entry name" value="P-loop containing nucleotide triphosphate hydrolases"/>
    <property type="match status" value="1"/>
</dbReference>
<dbReference type="InterPro" id="IPR050093">
    <property type="entry name" value="ABC_SmlMolc_Importer"/>
</dbReference>
<keyword evidence="2" id="KW-0547">Nucleotide-binding</keyword>
<protein>
    <submittedName>
        <fullName evidence="5">GTPase</fullName>
    </submittedName>
</protein>
<dbReference type="InterPro" id="IPR027417">
    <property type="entry name" value="P-loop_NTPase"/>
</dbReference>
<dbReference type="EMBL" id="JNUR01000015">
    <property type="protein sequence ID" value="KPH50571.1"/>
    <property type="molecule type" value="Genomic_DNA"/>
</dbReference>
<dbReference type="GO" id="GO:0016887">
    <property type="term" value="F:ATP hydrolysis activity"/>
    <property type="evidence" value="ECO:0007669"/>
    <property type="project" value="InterPro"/>
</dbReference>
<dbReference type="InterPro" id="IPR003439">
    <property type="entry name" value="ABC_transporter-like_ATP-bd"/>
</dbReference>
<dbReference type="PANTHER" id="PTHR42781:SF4">
    <property type="entry name" value="SPERMIDINE_PUTRESCINE IMPORT ATP-BINDING PROTEIN POTA"/>
    <property type="match status" value="1"/>
</dbReference>
<dbReference type="RefSeq" id="WP_060662870.1">
    <property type="nucleotide sequence ID" value="NZ_JNUR01000015.1"/>
</dbReference>
<evidence type="ECO:0000256" key="3">
    <source>
        <dbReference type="ARBA" id="ARBA00022840"/>
    </source>
</evidence>
<name>A0AAW3J774_9HELI</name>
<evidence type="ECO:0000313" key="6">
    <source>
        <dbReference type="Proteomes" id="UP000037800"/>
    </source>
</evidence>
<dbReference type="PANTHER" id="PTHR42781">
    <property type="entry name" value="SPERMIDINE/PUTRESCINE IMPORT ATP-BINDING PROTEIN POTA"/>
    <property type="match status" value="1"/>
</dbReference>
<dbReference type="InterPro" id="IPR003593">
    <property type="entry name" value="AAA+_ATPase"/>
</dbReference>
<dbReference type="SUPFAM" id="SSF52540">
    <property type="entry name" value="P-loop containing nucleoside triphosphate hydrolases"/>
    <property type="match status" value="1"/>
</dbReference>